<reference evidence="1 2" key="1">
    <citation type="submission" date="2009-11" db="EMBL/GenBank/DDBJ databases">
        <authorList>
            <person name="Weinstock G."/>
            <person name="Sodergren E."/>
            <person name="Clifton S."/>
            <person name="Fulton L."/>
            <person name="Fulton B."/>
            <person name="Courtney L."/>
            <person name="Fronick C."/>
            <person name="Harrison M."/>
            <person name="Strong C."/>
            <person name="Farmer C."/>
            <person name="Delahaunty K."/>
            <person name="Markovic C."/>
            <person name="Hall O."/>
            <person name="Minx P."/>
            <person name="Tomlinson C."/>
            <person name="Mitreva M."/>
            <person name="Nelson J."/>
            <person name="Hou S."/>
            <person name="Wollam A."/>
            <person name="Pepin K.H."/>
            <person name="Johnson M."/>
            <person name="Bhonagiri V."/>
            <person name="Nash W.E."/>
            <person name="Warren W."/>
            <person name="Chinwalla A."/>
            <person name="Mardis E.R."/>
            <person name="Wilson R.K."/>
        </authorList>
    </citation>
    <scope>NUCLEOTIDE SEQUENCE [LARGE SCALE GENOMIC DNA]</scope>
    <source>
        <strain evidence="1 2">DSM 20093</strain>
    </source>
</reference>
<dbReference type="Proteomes" id="UP000003656">
    <property type="component" value="Unassembled WGS sequence"/>
</dbReference>
<gene>
    <name evidence="1" type="ORF">BIFGAL_03609</name>
</gene>
<evidence type="ECO:0000313" key="2">
    <source>
        <dbReference type="Proteomes" id="UP000003656"/>
    </source>
</evidence>
<dbReference type="AlphaFoldDB" id="D1NUT2"/>
<sequence length="78" mass="8119">MGNEDEKGRKITPYITAHNGIVQYWECGASRGGCAMKGFDCAVIVTVAAMVGIACAGCGHTEGSILDAEPQFSSVHAE</sequence>
<dbReference type="STRING" id="561180.BIFGAL_03609"/>
<organism evidence="1 2">
    <name type="scientific">Bifidobacterium gallicum DSM 20093 = LMG 11596</name>
    <dbReference type="NCBI Taxonomy" id="561180"/>
    <lineage>
        <taxon>Bacteria</taxon>
        <taxon>Bacillati</taxon>
        <taxon>Actinomycetota</taxon>
        <taxon>Actinomycetes</taxon>
        <taxon>Bifidobacteriales</taxon>
        <taxon>Bifidobacteriaceae</taxon>
        <taxon>Bifidobacterium</taxon>
    </lineage>
</organism>
<dbReference type="RefSeq" id="WP_006295054.1">
    <property type="nucleotide sequence ID" value="NZ_ABXB03000003.1"/>
</dbReference>
<proteinExistence type="predicted"/>
<evidence type="ECO:0000313" key="1">
    <source>
        <dbReference type="EMBL" id="EFA22583.1"/>
    </source>
</evidence>
<comment type="caution">
    <text evidence="1">The sequence shown here is derived from an EMBL/GenBank/DDBJ whole genome shotgun (WGS) entry which is preliminary data.</text>
</comment>
<dbReference type="EMBL" id="ABXB03000003">
    <property type="protein sequence ID" value="EFA22583.1"/>
    <property type="molecule type" value="Genomic_DNA"/>
</dbReference>
<accession>D1NUT2</accession>
<protein>
    <submittedName>
        <fullName evidence="1">Uncharacterized protein</fullName>
    </submittedName>
</protein>
<name>D1NUT2_9BIFI</name>